<protein>
    <recommendedName>
        <fullName evidence="3">Integrator complex subunit 4/Protein SIEL C-terminal Ig-like domain-containing protein</fullName>
    </recommendedName>
</protein>
<comment type="caution">
    <text evidence="4">The sequence shown here is derived from an EMBL/GenBank/DDBJ whole genome shotgun (WGS) entry which is preliminary data.</text>
</comment>
<dbReference type="InterPro" id="IPR011989">
    <property type="entry name" value="ARM-like"/>
</dbReference>
<dbReference type="InterPro" id="IPR057412">
    <property type="entry name" value="INTS4_C"/>
</dbReference>
<dbReference type="GO" id="GO:0005634">
    <property type="term" value="C:nucleus"/>
    <property type="evidence" value="ECO:0007669"/>
    <property type="project" value="UniProtKB-SubCell"/>
</dbReference>
<evidence type="ECO:0000259" key="3">
    <source>
        <dbReference type="Pfam" id="PF25458"/>
    </source>
</evidence>
<keyword evidence="5" id="KW-1185">Reference proteome</keyword>
<comment type="subcellular location">
    <subcellularLocation>
        <location evidence="1">Nucleus</location>
    </subcellularLocation>
</comment>
<dbReference type="InterPro" id="IPR016024">
    <property type="entry name" value="ARM-type_fold"/>
</dbReference>
<dbReference type="Pfam" id="PF25458">
    <property type="entry name" value="INTS4_C"/>
    <property type="match status" value="1"/>
</dbReference>
<keyword evidence="2" id="KW-0539">Nucleus</keyword>
<reference evidence="4" key="1">
    <citation type="submission" date="2019-11" db="EMBL/GenBank/DDBJ databases">
        <authorList>
            <person name="Liu Y."/>
            <person name="Hou J."/>
            <person name="Li T.-Q."/>
            <person name="Guan C.-H."/>
            <person name="Wu X."/>
            <person name="Wu H.-Z."/>
            <person name="Ling F."/>
            <person name="Zhang R."/>
            <person name="Shi X.-G."/>
            <person name="Ren J.-P."/>
            <person name="Chen E.-F."/>
            <person name="Sun J.-M."/>
        </authorList>
    </citation>
    <scope>NUCLEOTIDE SEQUENCE</scope>
    <source>
        <strain evidence="4">Adult_tree_wgs_1</strain>
        <tissue evidence="4">Leaves</tissue>
    </source>
</reference>
<evidence type="ECO:0000256" key="2">
    <source>
        <dbReference type="ARBA" id="ARBA00023242"/>
    </source>
</evidence>
<evidence type="ECO:0000313" key="4">
    <source>
        <dbReference type="EMBL" id="KAF7143005.1"/>
    </source>
</evidence>
<proteinExistence type="predicted"/>
<dbReference type="AlphaFoldDB" id="A0A834LPU7"/>
<dbReference type="SUPFAM" id="SSF48371">
    <property type="entry name" value="ARM repeat"/>
    <property type="match status" value="1"/>
</dbReference>
<dbReference type="OrthoDB" id="18190at2759"/>
<dbReference type="Gene3D" id="1.25.10.10">
    <property type="entry name" value="Leucine-rich Repeat Variant"/>
    <property type="match status" value="1"/>
</dbReference>
<feature type="domain" description="Integrator complex subunit 4/Protein SIEL C-terminal Ig-like" evidence="3">
    <location>
        <begin position="847"/>
        <end position="963"/>
    </location>
</feature>
<sequence>MEEQIRANCFHLLHSSSTAASASARPQALTLSLSLILNPSTSDSTLSSLLQILTLSLHHPYLPSLSLLPTLSLLSTLASHHPHLSRPIFHSIRSLSLTSPRAIAASLSVLASLAESDQTLVPELSEFSENMFLTLCFKPSVSVRHWALMNAERLRIRPHLLVTVLLGFTRDPYPYLRAVALDGLVGLCKSIVVEDRELVETCCCRAVELFSDMEDCVRCAAVRVVAQWGQLLVALNHDSNRKNLSDALFLQLCSMVRDMSLKVRVEAFDALGEISMVSEEILLQTLSKKLLSVSVQGSKLTLQRHGLKEKTYSGLCYTKPFEIPASNSAGVFVHGLEDEFSEVRRSACHSLHTLSILSADFSGEALNLLVDVLNDDSMVVRLQALETLRCMALFDRLKVQEAHMHMFLSTLVDDGAVVRSAARKVLRIIKLEDVSIFKLCVDGLLENLEMYPQDEADVFSVLLSIGQHHGNFAADVIVGVSDEIEPCCDGKLVFDGGRVAALLVLAISAPLSHEKHTFSIPPRIFSYAVTLLGRISNALSDVMDQDTLLAYLSHCSSSTIISSGEFDYKRKELFLPVEDGSTNNPIYEKSCSADMQLQKLNGGASGSHCQKTGETRKVVKALINYQAEDHGEVIKSVEFILEKVKDIWQLIQVGYTDEVLQTLRSWKVELAKFPTSSSAGAFTFSLLQLRIAKLLAKLWPHFISPRKLSCGMGELGLLLGKLDRTIKEMKYRFMGLSKQEELHVLELILLNCVLRSSSIEAFSDGSTLKKLHSTLSLIESLYSELSMEPSKFVSELKKSLHEIGFSADGPFYGPLLFRKSIEIFSLKQFVFSVKLKHIKAELDVSGNDYDKPFPFIPGLPVGIRLGITLYNISRENRLWLRLAVDDDLSEFVYLDFDRFGGNSQIREFRFDAPFYKTPKANSFTVKVCLGLECLSENVHSFKSCGGPKQELVYLCKQKEVFLSTVVKE</sequence>
<dbReference type="PANTHER" id="PTHR20938">
    <property type="entry name" value="INTEGRATOR COMPLEX SUBUNIT 4"/>
    <property type="match status" value="1"/>
</dbReference>
<gene>
    <name evidence="4" type="ORF">RHSIM_Rhsim05G0225800</name>
</gene>
<accession>A0A834LPU7</accession>
<dbReference type="GO" id="GO:0005768">
    <property type="term" value="C:endosome"/>
    <property type="evidence" value="ECO:0007669"/>
    <property type="project" value="TreeGrafter"/>
</dbReference>
<name>A0A834LPU7_RHOSS</name>
<organism evidence="4 5">
    <name type="scientific">Rhododendron simsii</name>
    <name type="common">Sims's rhododendron</name>
    <dbReference type="NCBI Taxonomy" id="118357"/>
    <lineage>
        <taxon>Eukaryota</taxon>
        <taxon>Viridiplantae</taxon>
        <taxon>Streptophyta</taxon>
        <taxon>Embryophyta</taxon>
        <taxon>Tracheophyta</taxon>
        <taxon>Spermatophyta</taxon>
        <taxon>Magnoliopsida</taxon>
        <taxon>eudicotyledons</taxon>
        <taxon>Gunneridae</taxon>
        <taxon>Pentapetalae</taxon>
        <taxon>asterids</taxon>
        <taxon>Ericales</taxon>
        <taxon>Ericaceae</taxon>
        <taxon>Ericoideae</taxon>
        <taxon>Rhodoreae</taxon>
        <taxon>Rhododendron</taxon>
    </lineage>
</organism>
<dbReference type="GO" id="GO:0010496">
    <property type="term" value="P:intercellular transport"/>
    <property type="evidence" value="ECO:0007669"/>
    <property type="project" value="TreeGrafter"/>
</dbReference>
<dbReference type="PANTHER" id="PTHR20938:SF0">
    <property type="entry name" value="INTEGRATOR COMPLEX SUBUNIT 4"/>
    <property type="match status" value="1"/>
</dbReference>
<dbReference type="EMBL" id="WJXA01000005">
    <property type="protein sequence ID" value="KAF7143005.1"/>
    <property type="molecule type" value="Genomic_DNA"/>
</dbReference>
<evidence type="ECO:0000313" key="5">
    <source>
        <dbReference type="Proteomes" id="UP000626092"/>
    </source>
</evidence>
<dbReference type="Proteomes" id="UP000626092">
    <property type="component" value="Unassembled WGS sequence"/>
</dbReference>
<evidence type="ECO:0000256" key="1">
    <source>
        <dbReference type="ARBA" id="ARBA00004123"/>
    </source>
</evidence>